<feature type="transmembrane region" description="Helical" evidence="6">
    <location>
        <begin position="137"/>
        <end position="158"/>
    </location>
</feature>
<gene>
    <name evidence="7" type="ORF">V4F39_22485</name>
</gene>
<evidence type="ECO:0000313" key="7">
    <source>
        <dbReference type="EMBL" id="MEF7616699.1"/>
    </source>
</evidence>
<accession>A0AAW9QMQ5</accession>
<dbReference type="GO" id="GO:0005886">
    <property type="term" value="C:plasma membrane"/>
    <property type="evidence" value="ECO:0007669"/>
    <property type="project" value="UniProtKB-SubCell"/>
</dbReference>
<dbReference type="CDD" id="cd13125">
    <property type="entry name" value="MATE_like_10"/>
    <property type="match status" value="1"/>
</dbReference>
<dbReference type="Pfam" id="PF13440">
    <property type="entry name" value="Polysacc_synt_3"/>
    <property type="match status" value="1"/>
</dbReference>
<dbReference type="RefSeq" id="WP_332292258.1">
    <property type="nucleotide sequence ID" value="NZ_JAZIBG010000048.1"/>
</dbReference>
<reference evidence="7 8" key="1">
    <citation type="submission" date="2024-02" db="EMBL/GenBank/DDBJ databases">
        <title>Genome sequence of Aquincola sp. MAHUQ-54.</title>
        <authorList>
            <person name="Huq M.A."/>
        </authorList>
    </citation>
    <scope>NUCLEOTIDE SEQUENCE [LARGE SCALE GENOMIC DNA]</scope>
    <source>
        <strain evidence="7 8">MAHUQ-54</strain>
    </source>
</reference>
<dbReference type="InterPro" id="IPR050833">
    <property type="entry name" value="Poly_Biosynth_Transport"/>
</dbReference>
<feature type="transmembrane region" description="Helical" evidence="6">
    <location>
        <begin position="319"/>
        <end position="340"/>
    </location>
</feature>
<dbReference type="Proteomes" id="UP001336250">
    <property type="component" value="Unassembled WGS sequence"/>
</dbReference>
<feature type="transmembrane region" description="Helical" evidence="6">
    <location>
        <begin position="267"/>
        <end position="286"/>
    </location>
</feature>
<name>A0AAW9QMQ5_9BURK</name>
<comment type="caution">
    <text evidence="7">The sequence shown here is derived from an EMBL/GenBank/DDBJ whole genome shotgun (WGS) entry which is preliminary data.</text>
</comment>
<comment type="subcellular location">
    <subcellularLocation>
        <location evidence="1">Cell membrane</location>
        <topology evidence="1">Multi-pass membrane protein</topology>
    </subcellularLocation>
</comment>
<feature type="transmembrane region" description="Helical" evidence="6">
    <location>
        <begin position="193"/>
        <end position="212"/>
    </location>
</feature>
<keyword evidence="5 6" id="KW-0472">Membrane</keyword>
<keyword evidence="8" id="KW-1185">Reference proteome</keyword>
<feature type="transmembrane region" description="Helical" evidence="6">
    <location>
        <begin position="439"/>
        <end position="460"/>
    </location>
</feature>
<evidence type="ECO:0000256" key="5">
    <source>
        <dbReference type="ARBA" id="ARBA00023136"/>
    </source>
</evidence>
<feature type="transmembrane region" description="Helical" evidence="6">
    <location>
        <begin position="106"/>
        <end position="125"/>
    </location>
</feature>
<evidence type="ECO:0000256" key="6">
    <source>
        <dbReference type="SAM" id="Phobius"/>
    </source>
</evidence>
<evidence type="ECO:0000256" key="4">
    <source>
        <dbReference type="ARBA" id="ARBA00022989"/>
    </source>
</evidence>
<feature type="transmembrane region" description="Helical" evidence="6">
    <location>
        <begin position="165"/>
        <end position="187"/>
    </location>
</feature>
<dbReference type="InterPro" id="IPR044550">
    <property type="entry name" value="WzxE"/>
</dbReference>
<keyword evidence="2" id="KW-1003">Cell membrane</keyword>
<feature type="transmembrane region" description="Helical" evidence="6">
    <location>
        <begin position="466"/>
        <end position="493"/>
    </location>
</feature>
<feature type="transmembrane region" description="Helical" evidence="6">
    <location>
        <begin position="352"/>
        <end position="372"/>
    </location>
</feature>
<protein>
    <submittedName>
        <fullName evidence="7">O-antigen translocase</fullName>
    </submittedName>
</protein>
<evidence type="ECO:0000313" key="8">
    <source>
        <dbReference type="Proteomes" id="UP001336250"/>
    </source>
</evidence>
<keyword evidence="4 6" id="KW-1133">Transmembrane helix</keyword>
<proteinExistence type="predicted"/>
<evidence type="ECO:0000256" key="1">
    <source>
        <dbReference type="ARBA" id="ARBA00004651"/>
    </source>
</evidence>
<dbReference type="AlphaFoldDB" id="A0AAW9QMQ5"/>
<feature type="transmembrane region" description="Helical" evidence="6">
    <location>
        <begin position="20"/>
        <end position="39"/>
    </location>
</feature>
<organism evidence="7 8">
    <name type="scientific">Aquincola agrisoli</name>
    <dbReference type="NCBI Taxonomy" id="3119538"/>
    <lineage>
        <taxon>Bacteria</taxon>
        <taxon>Pseudomonadati</taxon>
        <taxon>Pseudomonadota</taxon>
        <taxon>Betaproteobacteria</taxon>
        <taxon>Burkholderiales</taxon>
        <taxon>Sphaerotilaceae</taxon>
        <taxon>Aquincola</taxon>
    </lineage>
</organism>
<dbReference type="PANTHER" id="PTHR30250">
    <property type="entry name" value="PST FAMILY PREDICTED COLANIC ACID TRANSPORTER"/>
    <property type="match status" value="1"/>
</dbReference>
<dbReference type="GO" id="GO:0009246">
    <property type="term" value="P:enterobacterial common antigen biosynthetic process"/>
    <property type="evidence" value="ECO:0007669"/>
    <property type="project" value="InterPro"/>
</dbReference>
<feature type="transmembrane region" description="Helical" evidence="6">
    <location>
        <begin position="379"/>
        <end position="400"/>
    </location>
</feature>
<feature type="transmembrane region" description="Helical" evidence="6">
    <location>
        <begin position="233"/>
        <end position="255"/>
    </location>
</feature>
<keyword evidence="3 6" id="KW-0812">Transmembrane</keyword>
<sequence length="517" mass="52878">MRPDAASPGRAEGTSYGQILRSSALMGGSSLVALVASVLRTKAIAMLLGPAGVGLASLFGAVGDLARSLSQMGIGSSGVRHMAEAAGSGDTAQAARTAAVLRRVSGLLGLAGGAALVLFSRPISVLTFDHAGHAAEVAWLGAAVFFGVVADGQAAVLQGMRHIRALAGVAVATAVGGTVLGVASVAAWGEAGIVPSLVATAFVTCAAAAWQARRLGLPAQRVEMQALWPAAGALLKLGIAFMASGLLVTGAGYAVRTLVLRLSGLEAAGLYQGAWMVGGVYVGFILQAMSSDFYPRLVAAANDDARTNRLVNEQAQVSLLLAGPGVLATLTLAPLALTLLYSHRFDGAAEVLRWLCLGMAMRVVTWPMGFIIVARGHRLLFLSADFIWALAHVAAAWLGLHHFGLAGAGMAFFASYVLHAAVVYPIVRRLSGFRWSPGNLRTGGAMLGMAGACFVGFVLLPTAWAAAFGAALTAASTVLALHRLLALAPVAVLPSPVRRLLALFTAPGRVAAEEPRA</sequence>
<feature type="transmembrane region" description="Helical" evidence="6">
    <location>
        <begin position="406"/>
        <end position="427"/>
    </location>
</feature>
<dbReference type="EMBL" id="JAZIBG010000048">
    <property type="protein sequence ID" value="MEF7616699.1"/>
    <property type="molecule type" value="Genomic_DNA"/>
</dbReference>
<evidence type="ECO:0000256" key="3">
    <source>
        <dbReference type="ARBA" id="ARBA00022692"/>
    </source>
</evidence>
<feature type="transmembrane region" description="Helical" evidence="6">
    <location>
        <begin position="45"/>
        <end position="66"/>
    </location>
</feature>
<evidence type="ECO:0000256" key="2">
    <source>
        <dbReference type="ARBA" id="ARBA00022475"/>
    </source>
</evidence>
<dbReference type="PANTHER" id="PTHR30250:SF11">
    <property type="entry name" value="O-ANTIGEN TRANSPORTER-RELATED"/>
    <property type="match status" value="1"/>
</dbReference>